<evidence type="ECO:0000313" key="7">
    <source>
        <dbReference type="Proteomes" id="UP000053328"/>
    </source>
</evidence>
<evidence type="ECO:0000256" key="3">
    <source>
        <dbReference type="ARBA" id="ARBA00022833"/>
    </source>
</evidence>
<evidence type="ECO:0000256" key="2">
    <source>
        <dbReference type="ARBA" id="ARBA00022771"/>
    </source>
</evidence>
<evidence type="ECO:0000256" key="4">
    <source>
        <dbReference type="PROSITE-ProRule" id="PRU00134"/>
    </source>
</evidence>
<keyword evidence="2 4" id="KW-0863">Zinc-finger</keyword>
<evidence type="ECO:0000256" key="1">
    <source>
        <dbReference type="ARBA" id="ARBA00022723"/>
    </source>
</evidence>
<proteinExistence type="predicted"/>
<dbReference type="PANTHER" id="PTHR10237:SF15">
    <property type="entry name" value="LD37257P"/>
    <property type="match status" value="1"/>
</dbReference>
<evidence type="ECO:0000259" key="5">
    <source>
        <dbReference type="PROSITE" id="PS50865"/>
    </source>
</evidence>
<dbReference type="GO" id="GO:0008270">
    <property type="term" value="F:zinc ion binding"/>
    <property type="evidence" value="ECO:0007669"/>
    <property type="project" value="UniProtKB-KW"/>
</dbReference>
<dbReference type="Proteomes" id="UP000053328">
    <property type="component" value="Unassembled WGS sequence"/>
</dbReference>
<sequence>MLTPQVANVLTFFYPLGNTPAVSLTQALPPEKQADILLLGSGDIRHILFTVHTERTLPSGRHESTRDACINGRTLDFTCCDVDQAIIARNILLLTLIIDDVDGTNVPLNWNLYYHFRIDEASLRLLQSQARKLHTLADSLETWHKSTYGMLITPLDHGSLERVKDMWNFYSMERKEKERAGFEAHFDTYIQKSRQRKSSLGIGLNLTGFRSACPAAHQSIEDLGVLHDHYWEHGTLDVNQSGRAPAGYANPMFLSLDDKVILHYGTDPLLGFHLAMAFVPMRPASPLLLSSAASNRREHVVAVAKAEFDAWTASFRRHADSVKLRFFVGDALALSYSLQRRNPVQSPVPTQVPLYRDRFHFEPLTLDGKGDADRGAGPSTFTVIDTSNLIDHVGALNLLAATAPLLAHDISAILYTEKLARSDSTFGSLFDRLLCGPLPTVSILLGLTPAEFVTNTSALSTGDELFLDSIIHTSGQQAQSGQLFTRTAWKQPIRTAATANGIPSTRITFGHVGLASILYHVYLRMFENEDITTMMSNATLLKLQQFSVPKYHRASFAALIGMLRMRVITNWEQTVEALLELVESNNSHLMTRNYIQELFVWLHLLGVYSVKILKAPCNSTGCPVKMNDLRDWKNIPPVVCVTLKVPRDQLVVFTEDHVTKTGTPPLHCLVQGSSLGRPWQNAFGALQGGFGQVETRGTRFSDEYEVGIIEDQAAWSGTSPLWVSFYAPTWMLLLEPRTASVKLGIQTTPQSTQAFIPRLGLDLTVFQTCLSDTEHVHISKCVPNQTATRSVCKVPASDAPPPDGSDSPAIITTTTITAVVDSKTAKVTSLAARLGLVSPDCQRVLQAGGQVSAASTTPFHFAVDIRPGCTIAVDFPLPMLDKGFRIKVARKSGWVELTAPVVDAAEWPSLRSFIYPVFLDSDRVTNWNLPYLNIHSLPVLDEKKTTQLAWLTTHASMMWSASERSLRNNPHLPASLGERTRVELKDSMFSLYMHYSGLQGRRARIFGVSCPSDGGVHILFFVSSLRLDLSNRTAVLDTAVLPLHDTLMPRIRTFLGALTTSGSLCQVRATKAELCAWKQVLPALVERCRTWSHRSGCEYLAEQRVPLSVENGQPPLCSCGEGIMPPGFITGVPEWDQVAKYAVRAAISPPFSAAMFEGGCKLDMLNQEAEEHQAKACNSCGRDEAVNGSGLLSCARCRKVRYCSKECQRVDWKKHKANCVPI</sequence>
<keyword evidence="1" id="KW-0479">Metal-binding</keyword>
<dbReference type="EMBL" id="KN847500">
    <property type="protein sequence ID" value="KIW10340.1"/>
    <property type="molecule type" value="Genomic_DNA"/>
</dbReference>
<accession>A0A0D2AV21</accession>
<feature type="domain" description="MYND-type" evidence="5">
    <location>
        <begin position="1177"/>
        <end position="1219"/>
    </location>
</feature>
<evidence type="ECO:0000313" key="6">
    <source>
        <dbReference type="EMBL" id="KIW10340.1"/>
    </source>
</evidence>
<dbReference type="STRING" id="91928.A0A0D2AV21"/>
<dbReference type="InterPro" id="IPR027974">
    <property type="entry name" value="DUF4470"/>
</dbReference>
<dbReference type="Pfam" id="PF14737">
    <property type="entry name" value="DUF4470"/>
    <property type="match status" value="1"/>
</dbReference>
<dbReference type="InterPro" id="IPR002893">
    <property type="entry name" value="Znf_MYND"/>
</dbReference>
<keyword evidence="3" id="KW-0862">Zinc</keyword>
<dbReference type="Pfam" id="PF01753">
    <property type="entry name" value="zf-MYND"/>
    <property type="match status" value="1"/>
</dbReference>
<name>A0A0D2AV21_9EURO</name>
<dbReference type="GO" id="GO:0005634">
    <property type="term" value="C:nucleus"/>
    <property type="evidence" value="ECO:0007669"/>
    <property type="project" value="TreeGrafter"/>
</dbReference>
<dbReference type="SUPFAM" id="SSF144232">
    <property type="entry name" value="HIT/MYND zinc finger-like"/>
    <property type="match status" value="1"/>
</dbReference>
<dbReference type="PANTHER" id="PTHR10237">
    <property type="entry name" value="DEFORMED EPIDERMAL AUTOREGULATORY FACTOR 1 HOMOLOG SUPPRESSIN"/>
    <property type="match status" value="1"/>
</dbReference>
<dbReference type="InterPro" id="IPR024119">
    <property type="entry name" value="TF_DEAF-1"/>
</dbReference>
<dbReference type="RefSeq" id="XP_016230556.1">
    <property type="nucleotide sequence ID" value="XM_016385612.1"/>
</dbReference>
<organism evidence="6 7">
    <name type="scientific">Exophiala spinifera</name>
    <dbReference type="NCBI Taxonomy" id="91928"/>
    <lineage>
        <taxon>Eukaryota</taxon>
        <taxon>Fungi</taxon>
        <taxon>Dikarya</taxon>
        <taxon>Ascomycota</taxon>
        <taxon>Pezizomycotina</taxon>
        <taxon>Eurotiomycetes</taxon>
        <taxon>Chaetothyriomycetidae</taxon>
        <taxon>Chaetothyriales</taxon>
        <taxon>Herpotrichiellaceae</taxon>
        <taxon>Exophiala</taxon>
    </lineage>
</organism>
<dbReference type="AlphaFoldDB" id="A0A0D2AV21"/>
<dbReference type="HOGENOM" id="CLU_007974_0_1_1"/>
<reference evidence="6 7" key="1">
    <citation type="submission" date="2015-01" db="EMBL/GenBank/DDBJ databases">
        <title>The Genome Sequence of Exophiala spinifera CBS89968.</title>
        <authorList>
            <consortium name="The Broad Institute Genomics Platform"/>
            <person name="Cuomo C."/>
            <person name="de Hoog S."/>
            <person name="Gorbushina A."/>
            <person name="Stielow B."/>
            <person name="Teixiera M."/>
            <person name="Abouelleil A."/>
            <person name="Chapman S.B."/>
            <person name="Priest M."/>
            <person name="Young S.K."/>
            <person name="Wortman J."/>
            <person name="Nusbaum C."/>
            <person name="Birren B."/>
        </authorList>
    </citation>
    <scope>NUCLEOTIDE SEQUENCE [LARGE SCALE GENOMIC DNA]</scope>
    <source>
        <strain evidence="6 7">CBS 89968</strain>
    </source>
</reference>
<dbReference type="VEuPathDB" id="FungiDB:PV08_11302"/>
<dbReference type="OrthoDB" id="432970at2759"/>
<dbReference type="GeneID" id="27338385"/>
<dbReference type="GO" id="GO:0000981">
    <property type="term" value="F:DNA-binding transcription factor activity, RNA polymerase II-specific"/>
    <property type="evidence" value="ECO:0007669"/>
    <property type="project" value="TreeGrafter"/>
</dbReference>
<dbReference type="Gene3D" id="6.10.140.2220">
    <property type="match status" value="1"/>
</dbReference>
<keyword evidence="7" id="KW-1185">Reference proteome</keyword>
<dbReference type="PROSITE" id="PS50865">
    <property type="entry name" value="ZF_MYND_2"/>
    <property type="match status" value="1"/>
</dbReference>
<protein>
    <recommendedName>
        <fullName evidence="5">MYND-type domain-containing protein</fullName>
    </recommendedName>
</protein>
<gene>
    <name evidence="6" type="ORF">PV08_11302</name>
</gene>